<evidence type="ECO:0000256" key="1">
    <source>
        <dbReference type="SAM" id="MobiDB-lite"/>
    </source>
</evidence>
<evidence type="ECO:0008006" key="4">
    <source>
        <dbReference type="Google" id="ProtNLM"/>
    </source>
</evidence>
<dbReference type="SUPFAM" id="SSF51316">
    <property type="entry name" value="Mss4-like"/>
    <property type="match status" value="1"/>
</dbReference>
<keyword evidence="3" id="KW-1185">Reference proteome</keyword>
<protein>
    <recommendedName>
        <fullName evidence="4">CENP-V/GFA domain-containing protein</fullName>
    </recommendedName>
</protein>
<dbReference type="EMBL" id="CP012159">
    <property type="protein sequence ID" value="AKT40772.1"/>
    <property type="molecule type" value="Genomic_DNA"/>
</dbReference>
<dbReference type="PANTHER" id="PTHR28620:SF1">
    <property type="entry name" value="CENP-V_GFA DOMAIN-CONTAINING PROTEIN"/>
    <property type="match status" value="1"/>
</dbReference>
<gene>
    <name evidence="2" type="ORF">CMC5_084840</name>
</gene>
<sequence length="188" mass="20517">MPLLGSCHCGGTHFEVSDPPSSITRCNCSFCFKRGVLWAYYSPDRFKLLSNEHDVICSRNGVITNTPATPVDAAPVQRAPSGRPKVRILRKSASASMRGSLMISCSTPYLRNLWTVRISGGARERRPGSAGTCAAFTRMRQGIDMDVGRPWTLDRGSTVGRSADRRRGVRRRSTGQVSRVTPSRGSSA</sequence>
<evidence type="ECO:0000313" key="2">
    <source>
        <dbReference type="EMBL" id="AKT40772.1"/>
    </source>
</evidence>
<accession>A0A0K1EJC0</accession>
<dbReference type="STRING" id="52.CMC5_084840"/>
<proteinExistence type="predicted"/>
<dbReference type="Proteomes" id="UP000067626">
    <property type="component" value="Chromosome"/>
</dbReference>
<evidence type="ECO:0000313" key="3">
    <source>
        <dbReference type="Proteomes" id="UP000067626"/>
    </source>
</evidence>
<feature type="region of interest" description="Disordered" evidence="1">
    <location>
        <begin position="147"/>
        <end position="188"/>
    </location>
</feature>
<organism evidence="2 3">
    <name type="scientific">Chondromyces crocatus</name>
    <dbReference type="NCBI Taxonomy" id="52"/>
    <lineage>
        <taxon>Bacteria</taxon>
        <taxon>Pseudomonadati</taxon>
        <taxon>Myxococcota</taxon>
        <taxon>Polyangia</taxon>
        <taxon>Polyangiales</taxon>
        <taxon>Polyangiaceae</taxon>
        <taxon>Chondromyces</taxon>
    </lineage>
</organism>
<dbReference type="InterPro" id="IPR052355">
    <property type="entry name" value="CENP-V-like"/>
</dbReference>
<dbReference type="Gene3D" id="2.170.150.70">
    <property type="match status" value="1"/>
</dbReference>
<dbReference type="PANTHER" id="PTHR28620">
    <property type="entry name" value="CENTROMERE PROTEIN V"/>
    <property type="match status" value="1"/>
</dbReference>
<dbReference type="InterPro" id="IPR011057">
    <property type="entry name" value="Mss4-like_sf"/>
</dbReference>
<dbReference type="KEGG" id="ccro:CMC5_084840"/>
<name>A0A0K1EJC0_CHOCO</name>
<dbReference type="AlphaFoldDB" id="A0A0K1EJC0"/>
<reference evidence="2 3" key="1">
    <citation type="submission" date="2015-07" db="EMBL/GenBank/DDBJ databases">
        <title>Genome analysis of myxobacterium Chondromyces crocatus Cm c5 reveals a high potential for natural compound synthesis and the genetic basis for the loss of fruiting body formation.</title>
        <authorList>
            <person name="Zaburannyi N."/>
            <person name="Bunk B."/>
            <person name="Maier J."/>
            <person name="Overmann J."/>
            <person name="Mueller R."/>
        </authorList>
    </citation>
    <scope>NUCLEOTIDE SEQUENCE [LARGE SCALE GENOMIC DNA]</scope>
    <source>
        <strain evidence="2 3">Cm c5</strain>
    </source>
</reference>